<feature type="transmembrane region" description="Helical" evidence="1">
    <location>
        <begin position="120"/>
        <end position="147"/>
    </location>
</feature>
<keyword evidence="1" id="KW-0472">Membrane</keyword>
<dbReference type="SUPFAM" id="SSF53649">
    <property type="entry name" value="Alkaline phosphatase-like"/>
    <property type="match status" value="1"/>
</dbReference>
<name>Q1GBY3_LACDA</name>
<feature type="domain" description="Sulfatase N-terminal" evidence="2">
    <location>
        <begin position="629"/>
        <end position="927"/>
    </location>
</feature>
<feature type="transmembrane region" description="Helical" evidence="1">
    <location>
        <begin position="499"/>
        <end position="520"/>
    </location>
</feature>
<gene>
    <name evidence="3" type="ordered locus">Ldb0233</name>
</gene>
<evidence type="ECO:0000313" key="3">
    <source>
        <dbReference type="EMBL" id="CAI97073.1"/>
    </source>
</evidence>
<dbReference type="eggNOG" id="COG1368">
    <property type="taxonomic scope" value="Bacteria"/>
</dbReference>
<feature type="transmembrane region" description="Helical" evidence="1">
    <location>
        <begin position="211"/>
        <end position="232"/>
    </location>
</feature>
<keyword evidence="4" id="KW-1185">Reference proteome</keyword>
<feature type="transmembrane region" description="Helical" evidence="1">
    <location>
        <begin position="284"/>
        <end position="303"/>
    </location>
</feature>
<organism evidence="3 4">
    <name type="scientific">Lactobacillus delbrueckii subsp. bulgaricus (strain ATCC 11842 / DSM 20081 / BCRC 10696 / JCM 1002 / NBRC 13953 / NCIMB 11778 / NCTC 12712 / WDCM 00102 / Lb 14)</name>
    <dbReference type="NCBI Taxonomy" id="390333"/>
    <lineage>
        <taxon>Bacteria</taxon>
        <taxon>Bacillati</taxon>
        <taxon>Bacillota</taxon>
        <taxon>Bacilli</taxon>
        <taxon>Lactobacillales</taxon>
        <taxon>Lactobacillaceae</taxon>
        <taxon>Lactobacillus</taxon>
    </lineage>
</organism>
<dbReference type="Gene3D" id="3.40.720.10">
    <property type="entry name" value="Alkaline Phosphatase, subunit A"/>
    <property type="match status" value="1"/>
</dbReference>
<dbReference type="InterPro" id="IPR000917">
    <property type="entry name" value="Sulfatase_N"/>
</dbReference>
<feature type="transmembrane region" description="Helical" evidence="1">
    <location>
        <begin position="252"/>
        <end position="272"/>
    </location>
</feature>
<keyword evidence="1" id="KW-0812">Transmembrane</keyword>
<evidence type="ECO:0000259" key="2">
    <source>
        <dbReference type="Pfam" id="PF00884"/>
    </source>
</evidence>
<proteinExistence type="predicted"/>
<dbReference type="KEGG" id="ldb:Ldb0233"/>
<dbReference type="Proteomes" id="UP000001259">
    <property type="component" value="Chromosome"/>
</dbReference>
<feature type="transmembrane region" description="Helical" evidence="1">
    <location>
        <begin position="91"/>
        <end position="108"/>
    </location>
</feature>
<dbReference type="CDD" id="cd16015">
    <property type="entry name" value="LTA_synthase"/>
    <property type="match status" value="1"/>
</dbReference>
<dbReference type="Pfam" id="PF00884">
    <property type="entry name" value="Sulfatase"/>
    <property type="match status" value="1"/>
</dbReference>
<feature type="transmembrane region" description="Helical" evidence="1">
    <location>
        <begin position="378"/>
        <end position="396"/>
    </location>
</feature>
<evidence type="ECO:0000256" key="1">
    <source>
        <dbReference type="SAM" id="Phobius"/>
    </source>
</evidence>
<dbReference type="STRING" id="390333.Ldb0233"/>
<dbReference type="HOGENOM" id="CLU_012250_0_0_9"/>
<dbReference type="AlphaFoldDB" id="Q1GBY3"/>
<feature type="transmembrane region" description="Helical" evidence="1">
    <location>
        <begin position="61"/>
        <end position="79"/>
    </location>
</feature>
<feature type="transmembrane region" description="Helical" evidence="1">
    <location>
        <begin position="159"/>
        <end position="176"/>
    </location>
</feature>
<feature type="transmembrane region" description="Helical" evidence="1">
    <location>
        <begin position="416"/>
        <end position="439"/>
    </location>
</feature>
<reference evidence="3 4" key="1">
    <citation type="journal article" date="2006" name="Proc. Natl. Acad. Sci. U.S.A.">
        <title>The complete genome sequence of Lactobacillus bulgaricus reveals extensive and ongoing reductive evolution.</title>
        <authorList>
            <person name="van de Guchte M."/>
            <person name="Penaud S."/>
            <person name="Grimaldi C."/>
            <person name="Barbe V."/>
            <person name="Bryson K."/>
            <person name="Nicolas P."/>
            <person name="Robert C."/>
            <person name="Oztas S."/>
            <person name="Mangenot S."/>
            <person name="Couloux A."/>
            <person name="Loux V."/>
            <person name="Dervyn R."/>
            <person name="Bossy R."/>
            <person name="Bolotin A."/>
            <person name="Batto J.-M."/>
            <person name="Walunas T."/>
            <person name="Gibrat J.-F."/>
            <person name="Bessieres P."/>
            <person name="Weissenbach J."/>
            <person name="Ehrlich S.D."/>
            <person name="Maguin E."/>
        </authorList>
    </citation>
    <scope>NUCLEOTIDE SEQUENCE [LARGE SCALE GENOMIC DNA]</scope>
    <source>
        <strain evidence="4">ATCC 11842 / DSM 20081 / BCRC 10696 / JCM 1002 / NBRC 13953 / NCIMB 11778 / NCTC 12712 / WDCM 00102 / Lb 14</strain>
    </source>
</reference>
<keyword evidence="1" id="KW-1133">Transmembrane helix</keyword>
<feature type="transmembrane region" description="Helical" evidence="1">
    <location>
        <begin position="446"/>
        <end position="463"/>
    </location>
</feature>
<dbReference type="InterPro" id="IPR017850">
    <property type="entry name" value="Alkaline_phosphatase_core_sf"/>
</dbReference>
<accession>Q1GBY3</accession>
<dbReference type="EMBL" id="CR954253">
    <property type="protein sequence ID" value="CAI97073.1"/>
    <property type="molecule type" value="Genomic_DNA"/>
</dbReference>
<feature type="transmembrane region" description="Helical" evidence="1">
    <location>
        <begin position="20"/>
        <end position="41"/>
    </location>
</feature>
<feature type="transmembrane region" description="Helical" evidence="1">
    <location>
        <begin position="532"/>
        <end position="548"/>
    </location>
</feature>
<protein>
    <submittedName>
        <fullName evidence="3">Conserved hypothetical membrane protein</fullName>
    </submittedName>
</protein>
<evidence type="ECO:0000313" key="4">
    <source>
        <dbReference type="Proteomes" id="UP000001259"/>
    </source>
</evidence>
<feature type="transmembrane region" description="Helical" evidence="1">
    <location>
        <begin position="182"/>
        <end position="199"/>
    </location>
</feature>
<feature type="transmembrane region" description="Helical" evidence="1">
    <location>
        <begin position="315"/>
        <end position="334"/>
    </location>
</feature>
<sequence>MQKKRIIPILMSEQTQSRKIHNLLKYGFLLLAALVLLLQMFNFKSSMLKSSITYLRHLPLIVESATYWFIPMVFGAVYSKRKLRFNEGFRAWAIMEVTLLAYYLAFFISKPWHLNAWRFWGILFPILTSISVLMTGLVFGLLVQPVIYDWQEKFSKKQSLIILIALTLLGFTLSAGTFEMNYSIYGLYLALPFAWGMFLGKADFSVKQTVIFIVAGILSLGLVIVGVAGFNAVYWSQIMSWRANPSSWNYQFLLNVTSPFIFIIALAAFTFARPAIKALEAKDLDFLVLLIIFMQAPDANSFMSSFKYGTGSRQLNRMITILIMLVIAIAWHWLIERYLWRFKPVKRINRFLYESKSFGAAAEEAFNRLWGWMKYHRINLLTWTFFFILSFASFLVESDNIRIQITTASNVNAVVWLVGTKLGALILTTIFIDAFFTILYFVTTRYWVSLITTSTVVIAWAVANKIKLDLRGEPIYPSELSEVTNADSLLSMIGGQKTLSMILLALAAVIALMVFCEVKFKVKKRGNWKQRGMWALASLALFMTPKWFNHQGSAIYRLNRAFDNKQSFRNPERDIQVNGPILNFLNYIDLQIMDKPSNYSKSQIQKLYEKYQKVADQINKTRTNDLSKQTVIFNLSESFIDPYTFPTIKFAKGTKDPISYIHSLKKTTTYGSMLSAGYGGGTANMEWESLTGFNMGSFSTTLTPYVQVVPQYQYYPTIGANSNYSSAVHPFIGTYYSRIEDYKRFKFNKFVYLGSKYKIVEQKKLGTSSYNSDFTTYANGLRQINSRKGGQFINLISIQNHMPYNNWYPKNYYAGKISGDLFDDGSIRTQVATYIMGTHYTDQAVKKFIKQIDKIKKPITLVFYGDHYPSIVSQSYTSKYPVQMHSTRYFIYSNKYARQHGAKAKLTSKTNYVNTSDFIAMMLEQTNSKVTAYQALLTEVHKKLPALTISYSDDTGFTLVDQKGKEVDPKTLTNSQQALLKDYEMIQYDMTAGSAYALKIKGFYTMKK</sequence>